<feature type="transmembrane region" description="Helical" evidence="6">
    <location>
        <begin position="31"/>
        <end position="47"/>
    </location>
</feature>
<dbReference type="InterPro" id="IPR001898">
    <property type="entry name" value="SLC13A/DASS"/>
</dbReference>
<feature type="transmembrane region" description="Helical" evidence="6">
    <location>
        <begin position="216"/>
        <end position="237"/>
    </location>
</feature>
<gene>
    <name evidence="7" type="ORF">H8S37_08655</name>
</gene>
<dbReference type="InterPro" id="IPR030676">
    <property type="entry name" value="CitT-rel"/>
</dbReference>
<evidence type="ECO:0000256" key="5">
    <source>
        <dbReference type="ARBA" id="ARBA00023136"/>
    </source>
</evidence>
<feature type="transmembrane region" description="Helical" evidence="6">
    <location>
        <begin position="121"/>
        <end position="140"/>
    </location>
</feature>
<evidence type="ECO:0000256" key="6">
    <source>
        <dbReference type="SAM" id="Phobius"/>
    </source>
</evidence>
<comment type="subcellular location">
    <subcellularLocation>
        <location evidence="1">Membrane</location>
        <topology evidence="1">Multi-pass membrane protein</topology>
    </subcellularLocation>
</comment>
<proteinExistence type="inferred from homology"/>
<dbReference type="GO" id="GO:0022857">
    <property type="term" value="F:transmembrane transporter activity"/>
    <property type="evidence" value="ECO:0007669"/>
    <property type="project" value="InterPro"/>
</dbReference>
<feature type="transmembrane region" description="Helical" evidence="6">
    <location>
        <begin position="7"/>
        <end position="25"/>
    </location>
</feature>
<feature type="transmembrane region" description="Helical" evidence="6">
    <location>
        <begin position="324"/>
        <end position="346"/>
    </location>
</feature>
<comment type="similarity">
    <text evidence="2">Belongs to the SLC13A/DASS transporter (TC 2.A.47) family. DIT1 subfamily.</text>
</comment>
<dbReference type="PIRSF" id="PIRSF002457">
    <property type="entry name" value="DASS"/>
    <property type="match status" value="1"/>
</dbReference>
<feature type="transmembrane region" description="Helical" evidence="6">
    <location>
        <begin position="444"/>
        <end position="466"/>
    </location>
</feature>
<evidence type="ECO:0000313" key="8">
    <source>
        <dbReference type="Proteomes" id="UP000652477"/>
    </source>
</evidence>
<comment type="caution">
    <text evidence="7">The sequence shown here is derived from an EMBL/GenBank/DDBJ whole genome shotgun (WGS) entry which is preliminary data.</text>
</comment>
<dbReference type="EMBL" id="JACOPF010000001">
    <property type="protein sequence ID" value="MBC5688994.1"/>
    <property type="molecule type" value="Genomic_DNA"/>
</dbReference>
<evidence type="ECO:0000256" key="4">
    <source>
        <dbReference type="ARBA" id="ARBA00022989"/>
    </source>
</evidence>
<sequence length="472" mass="51850">MKDRMIKLIPVIVLPLLTWIVPAPTGLETEVWHLFGICLSLLCGLIFKPFSEPVISLIILGIGACFVETPSTLYTGFASESVWFLLAVLLACGAFKKTGLGKRLAYILLSKFGSTRFGRSSLGLGYTMMLCDLILSPATGSNTSRSAIVFPIFRGVSESMGSYPDKNPRKLGAYLELLEHVVAMSTAVLFLTGMASNAVIASTIKDVAGIELTWMLWFKAALVPGLIILFLCPLAVYKLFPPELKDLGDIKPFVQEGMKEMGPMKKNEKILLVLFIMAILGWMLGGKIGISMYVVAFAFLALELLLGVMDWNDLMAEKGAWNMYIWYGAFFSISSAINEGGFYTWLSEQIQKYLDLSALNGILVLVVLLLLSFAVKYFFVSNAAYIASIYPVILTLAASTQVNMMALSLMLAFFGGYGALLCNYGNGASIYIFGNGYVSQKDWYVKGTILLFLIFAVFLIIGLPYWNIMGIC</sequence>
<accession>A0A923RPY0</accession>
<dbReference type="GO" id="GO:0016020">
    <property type="term" value="C:membrane"/>
    <property type="evidence" value="ECO:0007669"/>
    <property type="project" value="UniProtKB-SubCell"/>
</dbReference>
<feature type="transmembrane region" description="Helical" evidence="6">
    <location>
        <begin position="270"/>
        <end position="286"/>
    </location>
</feature>
<feature type="transmembrane region" description="Helical" evidence="6">
    <location>
        <begin position="377"/>
        <end position="397"/>
    </location>
</feature>
<dbReference type="AlphaFoldDB" id="A0A923RPY0"/>
<evidence type="ECO:0000256" key="1">
    <source>
        <dbReference type="ARBA" id="ARBA00004141"/>
    </source>
</evidence>
<dbReference type="Proteomes" id="UP000652477">
    <property type="component" value="Unassembled WGS sequence"/>
</dbReference>
<keyword evidence="3 6" id="KW-0812">Transmembrane</keyword>
<evidence type="ECO:0000256" key="2">
    <source>
        <dbReference type="ARBA" id="ARBA00007349"/>
    </source>
</evidence>
<feature type="transmembrane region" description="Helical" evidence="6">
    <location>
        <begin position="293"/>
        <end position="312"/>
    </location>
</feature>
<feature type="transmembrane region" description="Helical" evidence="6">
    <location>
        <begin position="181"/>
        <end position="204"/>
    </location>
</feature>
<dbReference type="PANTHER" id="PTHR42826">
    <property type="entry name" value="DICARBOXYLATE TRANSPORTER 2.1, CHLOROPLASTIC"/>
    <property type="match status" value="1"/>
</dbReference>
<feature type="transmembrane region" description="Helical" evidence="6">
    <location>
        <begin position="409"/>
        <end position="432"/>
    </location>
</feature>
<reference evidence="7" key="1">
    <citation type="submission" date="2020-08" db="EMBL/GenBank/DDBJ databases">
        <title>Genome public.</title>
        <authorList>
            <person name="Liu C."/>
            <person name="Sun Q."/>
        </authorList>
    </citation>
    <scope>NUCLEOTIDE SEQUENCE</scope>
    <source>
        <strain evidence="7">NSJ-55</strain>
    </source>
</reference>
<evidence type="ECO:0000256" key="3">
    <source>
        <dbReference type="ARBA" id="ARBA00022692"/>
    </source>
</evidence>
<organism evidence="7 8">
    <name type="scientific">Mediterraneibacter hominis</name>
    <dbReference type="NCBI Taxonomy" id="2763054"/>
    <lineage>
        <taxon>Bacteria</taxon>
        <taxon>Bacillati</taxon>
        <taxon>Bacillota</taxon>
        <taxon>Clostridia</taxon>
        <taxon>Lachnospirales</taxon>
        <taxon>Lachnospiraceae</taxon>
        <taxon>Mediterraneibacter</taxon>
    </lineage>
</organism>
<name>A0A923RPY0_9FIRM</name>
<dbReference type="RefSeq" id="WP_186875574.1">
    <property type="nucleotide sequence ID" value="NZ_JACOPF010000001.1"/>
</dbReference>
<keyword evidence="5 6" id="KW-0472">Membrane</keyword>
<protein>
    <submittedName>
        <fullName evidence="7">DASS family sodium-coupled anion symporter</fullName>
    </submittedName>
</protein>
<feature type="transmembrane region" description="Helical" evidence="6">
    <location>
        <begin position="353"/>
        <end position="371"/>
    </location>
</feature>
<dbReference type="NCBIfam" id="TIGR00785">
    <property type="entry name" value="dass"/>
    <property type="match status" value="1"/>
</dbReference>
<keyword evidence="8" id="KW-1185">Reference proteome</keyword>
<feature type="transmembrane region" description="Helical" evidence="6">
    <location>
        <begin position="54"/>
        <end position="75"/>
    </location>
</feature>
<feature type="transmembrane region" description="Helical" evidence="6">
    <location>
        <begin position="81"/>
        <end position="100"/>
    </location>
</feature>
<keyword evidence="4 6" id="KW-1133">Transmembrane helix</keyword>
<evidence type="ECO:0000313" key="7">
    <source>
        <dbReference type="EMBL" id="MBC5688994.1"/>
    </source>
</evidence>
<dbReference type="Pfam" id="PF00939">
    <property type="entry name" value="Na_sulph_symp"/>
    <property type="match status" value="1"/>
</dbReference>